<dbReference type="PANTHER" id="PTHR11814">
    <property type="entry name" value="SULFATE TRANSPORTER"/>
    <property type="match status" value="1"/>
</dbReference>
<dbReference type="PROSITE" id="PS50801">
    <property type="entry name" value="STAS"/>
    <property type="match status" value="1"/>
</dbReference>
<evidence type="ECO:0000256" key="2">
    <source>
        <dbReference type="ARBA" id="ARBA00022692"/>
    </source>
</evidence>
<feature type="transmembrane region" description="Helical" evidence="5">
    <location>
        <begin position="150"/>
        <end position="170"/>
    </location>
</feature>
<feature type="transmembrane region" description="Helical" evidence="5">
    <location>
        <begin position="63"/>
        <end position="82"/>
    </location>
</feature>
<dbReference type="GO" id="GO:0055085">
    <property type="term" value="P:transmembrane transport"/>
    <property type="evidence" value="ECO:0007669"/>
    <property type="project" value="InterPro"/>
</dbReference>
<dbReference type="InterPro" id="IPR036513">
    <property type="entry name" value="STAS_dom_sf"/>
</dbReference>
<keyword evidence="8" id="KW-1185">Reference proteome</keyword>
<feature type="transmembrane region" description="Helical" evidence="5">
    <location>
        <begin position="399"/>
        <end position="429"/>
    </location>
</feature>
<evidence type="ECO:0000313" key="8">
    <source>
        <dbReference type="Proteomes" id="UP000183015"/>
    </source>
</evidence>
<dbReference type="NCBIfam" id="TIGR00815">
    <property type="entry name" value="sulP"/>
    <property type="match status" value="1"/>
</dbReference>
<feature type="transmembrane region" description="Helical" evidence="5">
    <location>
        <begin position="94"/>
        <end position="112"/>
    </location>
</feature>
<dbReference type="GO" id="GO:0016020">
    <property type="term" value="C:membrane"/>
    <property type="evidence" value="ECO:0007669"/>
    <property type="project" value="UniProtKB-SubCell"/>
</dbReference>
<dbReference type="EMBL" id="FOAZ01000002">
    <property type="protein sequence ID" value="SEK53262.1"/>
    <property type="molecule type" value="Genomic_DNA"/>
</dbReference>
<keyword evidence="3 5" id="KW-1133">Transmembrane helix</keyword>
<name>A0A1H7HUL3_STRJI</name>
<evidence type="ECO:0000256" key="3">
    <source>
        <dbReference type="ARBA" id="ARBA00022989"/>
    </source>
</evidence>
<dbReference type="AlphaFoldDB" id="A0A1H7HUL3"/>
<gene>
    <name evidence="7" type="ORF">SAMN05414137_102338</name>
</gene>
<dbReference type="CDD" id="cd07042">
    <property type="entry name" value="STAS_SulP_like_sulfate_transporter"/>
    <property type="match status" value="1"/>
</dbReference>
<dbReference type="STRING" id="235985.SAMN05414137_102338"/>
<evidence type="ECO:0000256" key="1">
    <source>
        <dbReference type="ARBA" id="ARBA00004141"/>
    </source>
</evidence>
<evidence type="ECO:0000256" key="5">
    <source>
        <dbReference type="SAM" id="Phobius"/>
    </source>
</evidence>
<evidence type="ECO:0000256" key="4">
    <source>
        <dbReference type="ARBA" id="ARBA00023136"/>
    </source>
</evidence>
<evidence type="ECO:0000259" key="6">
    <source>
        <dbReference type="PROSITE" id="PS50801"/>
    </source>
</evidence>
<keyword evidence="4 5" id="KW-0472">Membrane</keyword>
<feature type="transmembrane region" description="Helical" evidence="5">
    <location>
        <begin position="118"/>
        <end position="138"/>
    </location>
</feature>
<feature type="transmembrane region" description="Helical" evidence="5">
    <location>
        <begin position="367"/>
        <end position="387"/>
    </location>
</feature>
<dbReference type="RefSeq" id="WP_201777621.1">
    <property type="nucleotide sequence ID" value="NZ_BBPN01000033.1"/>
</dbReference>
<feature type="transmembrane region" description="Helical" evidence="5">
    <location>
        <begin position="218"/>
        <end position="237"/>
    </location>
</feature>
<keyword evidence="2 5" id="KW-0812">Transmembrane</keyword>
<feature type="domain" description="STAS" evidence="6">
    <location>
        <begin position="453"/>
        <end position="574"/>
    </location>
</feature>
<comment type="subcellular location">
    <subcellularLocation>
        <location evidence="1">Membrane</location>
        <topology evidence="1">Multi-pass membrane protein</topology>
    </subcellularLocation>
</comment>
<feature type="transmembrane region" description="Helical" evidence="5">
    <location>
        <begin position="190"/>
        <end position="211"/>
    </location>
</feature>
<dbReference type="Gene3D" id="3.30.750.24">
    <property type="entry name" value="STAS domain"/>
    <property type="match status" value="1"/>
</dbReference>
<dbReference type="Pfam" id="PF00916">
    <property type="entry name" value="Sulfate_transp"/>
    <property type="match status" value="1"/>
</dbReference>
<organism evidence="7 8">
    <name type="scientific">Streptacidiphilus jiangxiensis</name>
    <dbReference type="NCBI Taxonomy" id="235985"/>
    <lineage>
        <taxon>Bacteria</taxon>
        <taxon>Bacillati</taxon>
        <taxon>Actinomycetota</taxon>
        <taxon>Actinomycetes</taxon>
        <taxon>Kitasatosporales</taxon>
        <taxon>Streptomycetaceae</taxon>
        <taxon>Streptacidiphilus</taxon>
    </lineage>
</organism>
<dbReference type="InterPro" id="IPR001902">
    <property type="entry name" value="SLC26A/SulP_fam"/>
</dbReference>
<sequence length="593" mass="61676">MIPDAVGRAWRGVRGMSWGQRLPGAAELRAADKGTRRRDLVVGLSVAAVALPSSLGMADLAGLPATAGLYATMLPLLAYALFGSSRQLIVGPDGATAALTATTLAPLAAGSLQHYGDLALTLTLLLGVYLALGALLRLGFMADFLSKPVLAGYFNGVGLQIIAGQAGKLLGIKVPGNHFFDTVEHLIMRLPRTSLTTLALSVSLLVLGGVVKKLWPRAPVALIVVVVAIAASVGLSLSDHGVAVVGEVRRGLPVPTVPHVTLSDLFQLMLPAAGMALVSFGDAIAITRNYAARNGYEIVPGREFTGIGAANLVSAFTQGMPVSSSGSRTAVNDASGGRSQWVGISVAVIALLVAAFATPLLKPLPKAALGVVLILSAVGMISASGMVRLRRVHDSEAALALATMLAVLAFGTLGGLLIAVGLSIGVFVYRTVRPHDAVLGRQPDVDGYHDIAIHEDAQTEPGLVVYRFDAPLYFPNALWFRDRVREVVAATEARPDNGGPVRWLVANVEAVTYIDSTAVQMLRDLHDELAERGIVLALARAKHPLRVVLRRSGLAQVLGEERIFPTVATAVAAYLAEADAGSETGSETGSGAG</sequence>
<dbReference type="SUPFAM" id="SSF52091">
    <property type="entry name" value="SpoIIaa-like"/>
    <property type="match status" value="1"/>
</dbReference>
<feature type="transmembrane region" description="Helical" evidence="5">
    <location>
        <begin position="40"/>
        <end position="57"/>
    </location>
</feature>
<dbReference type="InterPro" id="IPR002645">
    <property type="entry name" value="STAS_dom"/>
</dbReference>
<accession>A0A1H7HUL3</accession>
<evidence type="ECO:0000313" key="7">
    <source>
        <dbReference type="EMBL" id="SEK53262.1"/>
    </source>
</evidence>
<dbReference type="Pfam" id="PF01740">
    <property type="entry name" value="STAS"/>
    <property type="match status" value="1"/>
</dbReference>
<proteinExistence type="predicted"/>
<feature type="transmembrane region" description="Helical" evidence="5">
    <location>
        <begin position="341"/>
        <end position="361"/>
    </location>
</feature>
<feature type="transmembrane region" description="Helical" evidence="5">
    <location>
        <begin position="265"/>
        <end position="286"/>
    </location>
</feature>
<dbReference type="Proteomes" id="UP000183015">
    <property type="component" value="Unassembled WGS sequence"/>
</dbReference>
<reference evidence="8" key="1">
    <citation type="submission" date="2016-10" db="EMBL/GenBank/DDBJ databases">
        <authorList>
            <person name="Varghese N."/>
        </authorList>
    </citation>
    <scope>NUCLEOTIDE SEQUENCE [LARGE SCALE GENOMIC DNA]</scope>
    <source>
        <strain evidence="8">DSM 45096 / BCRC 16803 / CGMCC 4.1857 / CIP 109030 / JCM 12277 / KCTC 19219 / NBRC 100920 / 33214</strain>
    </source>
</reference>
<dbReference type="eggNOG" id="COG0659">
    <property type="taxonomic scope" value="Bacteria"/>
</dbReference>
<dbReference type="InterPro" id="IPR011547">
    <property type="entry name" value="SLC26A/SulP_dom"/>
</dbReference>
<protein>
    <submittedName>
        <fullName evidence="7">Sulfate permease, SulP family</fullName>
    </submittedName>
</protein>